<evidence type="ECO:0000313" key="2">
    <source>
        <dbReference type="EMBL" id="KAL3783434.1"/>
    </source>
</evidence>
<sequence length="264" mass="30171">MKRTISTLLYLHHTRAFPALSSWHHATTIRHGTIPHPSHSTTRHTNRLYGFIESDSETDLYSQEIQLELDNELFDVDGEDINGALADCENAKKLIECNASIVLPFGADVAFDAFSDLTRQPTWCKYLKSVEYIGFIEDQALSPDSVDIPLRESRWTVSVKGLRFSWTARDTSIQRPNKITWESTSGMRNLGCVEFSTQETDNEADNNTYMKLSFTFVAPRLVSSLFRRSNMLRSYTEDVLLMGMLTDFRDAVLLQEERNRVVGD</sequence>
<dbReference type="InterPro" id="IPR047137">
    <property type="entry name" value="ORF3"/>
</dbReference>
<comment type="caution">
    <text evidence="2">The sequence shown here is derived from an EMBL/GenBank/DDBJ whole genome shotgun (WGS) entry which is preliminary data.</text>
</comment>
<dbReference type="InterPro" id="IPR005031">
    <property type="entry name" value="COQ10_START"/>
</dbReference>
<protein>
    <recommendedName>
        <fullName evidence="1">Coenzyme Q-binding protein COQ10 START domain-containing protein</fullName>
    </recommendedName>
</protein>
<dbReference type="Proteomes" id="UP001530400">
    <property type="component" value="Unassembled WGS sequence"/>
</dbReference>
<dbReference type="SUPFAM" id="SSF55961">
    <property type="entry name" value="Bet v1-like"/>
    <property type="match status" value="1"/>
</dbReference>
<dbReference type="Gene3D" id="3.30.530.20">
    <property type="match status" value="1"/>
</dbReference>
<evidence type="ECO:0000259" key="1">
    <source>
        <dbReference type="Pfam" id="PF03364"/>
    </source>
</evidence>
<dbReference type="InterPro" id="IPR023393">
    <property type="entry name" value="START-like_dom_sf"/>
</dbReference>
<dbReference type="PANTHER" id="PTHR33824">
    <property type="entry name" value="POLYKETIDE CYCLASE/DEHYDRASE AND LIPID TRANSPORT SUPERFAMILY PROTEIN"/>
    <property type="match status" value="1"/>
</dbReference>
<organism evidence="2 3">
    <name type="scientific">Cyclotella atomus</name>
    <dbReference type="NCBI Taxonomy" id="382360"/>
    <lineage>
        <taxon>Eukaryota</taxon>
        <taxon>Sar</taxon>
        <taxon>Stramenopiles</taxon>
        <taxon>Ochrophyta</taxon>
        <taxon>Bacillariophyta</taxon>
        <taxon>Coscinodiscophyceae</taxon>
        <taxon>Thalassiosirophycidae</taxon>
        <taxon>Stephanodiscales</taxon>
        <taxon>Stephanodiscaceae</taxon>
        <taxon>Cyclotella</taxon>
    </lineage>
</organism>
<proteinExistence type="predicted"/>
<dbReference type="Pfam" id="PF03364">
    <property type="entry name" value="Polyketide_cyc"/>
    <property type="match status" value="1"/>
</dbReference>
<name>A0ABD3P740_9STRA</name>
<reference evidence="2 3" key="1">
    <citation type="submission" date="2024-10" db="EMBL/GenBank/DDBJ databases">
        <title>Updated reference genomes for cyclostephanoid diatoms.</title>
        <authorList>
            <person name="Roberts W.R."/>
            <person name="Alverson A.J."/>
        </authorList>
    </citation>
    <scope>NUCLEOTIDE SEQUENCE [LARGE SCALE GENOMIC DNA]</scope>
    <source>
        <strain evidence="2 3">AJA010-31</strain>
    </source>
</reference>
<dbReference type="EMBL" id="JALLPJ020000766">
    <property type="protein sequence ID" value="KAL3783434.1"/>
    <property type="molecule type" value="Genomic_DNA"/>
</dbReference>
<keyword evidence="3" id="KW-1185">Reference proteome</keyword>
<dbReference type="AlphaFoldDB" id="A0ABD3P740"/>
<gene>
    <name evidence="2" type="ORF">ACHAWO_011916</name>
</gene>
<evidence type="ECO:0000313" key="3">
    <source>
        <dbReference type="Proteomes" id="UP001530400"/>
    </source>
</evidence>
<feature type="domain" description="Coenzyme Q-binding protein COQ10 START" evidence="1">
    <location>
        <begin position="107"/>
        <end position="205"/>
    </location>
</feature>
<accession>A0ABD3P740</accession>
<dbReference type="PANTHER" id="PTHR33824:SF7">
    <property type="entry name" value="POLYKETIDE CYCLASE_DEHYDRASE AND LIPID TRANSPORT SUPERFAMILY PROTEIN"/>
    <property type="match status" value="1"/>
</dbReference>